<feature type="region of interest" description="Interaction with substrate tRNA" evidence="10">
    <location>
        <begin position="161"/>
        <end position="165"/>
    </location>
</feature>
<comment type="cofactor">
    <cofactor evidence="1 10">
        <name>Mg(2+)</name>
        <dbReference type="ChEBI" id="CHEBI:18420"/>
    </cofactor>
</comment>
<evidence type="ECO:0000256" key="9">
    <source>
        <dbReference type="ARBA" id="ARBA00049563"/>
    </source>
</evidence>
<evidence type="ECO:0000256" key="13">
    <source>
        <dbReference type="RuleBase" id="RU003785"/>
    </source>
</evidence>
<evidence type="ECO:0000256" key="6">
    <source>
        <dbReference type="ARBA" id="ARBA00022741"/>
    </source>
</evidence>
<comment type="catalytic activity">
    <reaction evidence="9 10 11">
        <text>adenosine(37) in tRNA + dimethylallyl diphosphate = N(6)-dimethylallyladenosine(37) in tRNA + diphosphate</text>
        <dbReference type="Rhea" id="RHEA:26482"/>
        <dbReference type="Rhea" id="RHEA-COMP:10162"/>
        <dbReference type="Rhea" id="RHEA-COMP:10375"/>
        <dbReference type="ChEBI" id="CHEBI:33019"/>
        <dbReference type="ChEBI" id="CHEBI:57623"/>
        <dbReference type="ChEBI" id="CHEBI:74411"/>
        <dbReference type="ChEBI" id="CHEBI:74415"/>
        <dbReference type="EC" id="2.5.1.75"/>
    </reaction>
</comment>
<feature type="region of interest" description="Interaction with substrate tRNA" evidence="10">
    <location>
        <begin position="37"/>
        <end position="40"/>
    </location>
</feature>
<organism evidence="14 15">
    <name type="scientific">Rhizomicrobium palustre</name>
    <dbReference type="NCBI Taxonomy" id="189966"/>
    <lineage>
        <taxon>Bacteria</taxon>
        <taxon>Pseudomonadati</taxon>
        <taxon>Pseudomonadota</taxon>
        <taxon>Alphaproteobacteria</taxon>
        <taxon>Micropepsales</taxon>
        <taxon>Micropepsaceae</taxon>
        <taxon>Rhizomicrobium</taxon>
    </lineage>
</organism>
<feature type="site" description="Interaction with substrate tRNA" evidence="10">
    <location>
        <position position="103"/>
    </location>
</feature>
<keyword evidence="6 10" id="KW-0547">Nucleotide-binding</keyword>
<evidence type="ECO:0000313" key="14">
    <source>
        <dbReference type="EMBL" id="NIK87455.1"/>
    </source>
</evidence>
<accession>A0A846MW55</accession>
<reference evidence="14 15" key="1">
    <citation type="submission" date="2020-03" db="EMBL/GenBank/DDBJ databases">
        <title>Genomic Encyclopedia of Type Strains, Phase IV (KMG-IV): sequencing the most valuable type-strain genomes for metagenomic binning, comparative biology and taxonomic classification.</title>
        <authorList>
            <person name="Goeker M."/>
        </authorList>
    </citation>
    <scope>NUCLEOTIDE SEQUENCE [LARGE SCALE GENOMIC DNA]</scope>
    <source>
        <strain evidence="14 15">DSM 19867</strain>
    </source>
</reference>
<feature type="binding site" evidence="10">
    <location>
        <begin position="14"/>
        <end position="19"/>
    </location>
    <ligand>
        <name>substrate</name>
    </ligand>
</feature>
<gene>
    <name evidence="10" type="primary">miaA</name>
    <name evidence="14" type="ORF">FHS83_000773</name>
</gene>
<comment type="caution">
    <text evidence="10">Lacks conserved residue(s) required for the propagation of feature annotation.</text>
</comment>
<dbReference type="NCBIfam" id="TIGR00174">
    <property type="entry name" value="miaA"/>
    <property type="match status" value="1"/>
</dbReference>
<evidence type="ECO:0000256" key="4">
    <source>
        <dbReference type="ARBA" id="ARBA00022679"/>
    </source>
</evidence>
<keyword evidence="4 10" id="KW-0808">Transferase</keyword>
<evidence type="ECO:0000256" key="12">
    <source>
        <dbReference type="RuleBase" id="RU003784"/>
    </source>
</evidence>
<evidence type="ECO:0000256" key="10">
    <source>
        <dbReference type="HAMAP-Rule" id="MF_00185"/>
    </source>
</evidence>
<dbReference type="SUPFAM" id="SSF52540">
    <property type="entry name" value="P-loop containing nucleoside triphosphate hydrolases"/>
    <property type="match status" value="2"/>
</dbReference>
<sequence length="306" mass="33202">MGDPFDAVLIAGPTASGKSALALALAEELGGVVINADSMQVYSELSVLSARPSAADEARVPHTLYGHVGAEERYSVGRYQIDATRALNEARAAGQLPIFVGGTGLYFAALTDGLAEIPAVPADIREAARDRLQALGVAGLHAELMAKDPETAAGLRPTDPQRVLRAWEVLEATGRPLSGWQKEAGKPVLAGARLARFVLDIERFELRERIRIRFLHMLETGALEEAARLKGLDPTLPAAKVLGLRELWALQTGELPREDAITLAVTATRQFAKRQVTWFRHRMADWDWVPPTSMSNIMSSVRQVLA</sequence>
<comment type="subunit">
    <text evidence="10">Monomer.</text>
</comment>
<evidence type="ECO:0000313" key="15">
    <source>
        <dbReference type="Proteomes" id="UP000570514"/>
    </source>
</evidence>
<evidence type="ECO:0000256" key="5">
    <source>
        <dbReference type="ARBA" id="ARBA00022694"/>
    </source>
</evidence>
<evidence type="ECO:0000256" key="3">
    <source>
        <dbReference type="ARBA" id="ARBA00005842"/>
    </source>
</evidence>
<dbReference type="Proteomes" id="UP000570514">
    <property type="component" value="Unassembled WGS sequence"/>
</dbReference>
<proteinExistence type="inferred from homology"/>
<dbReference type="InterPro" id="IPR018022">
    <property type="entry name" value="IPT"/>
</dbReference>
<dbReference type="EMBL" id="JAASRM010000001">
    <property type="protein sequence ID" value="NIK87455.1"/>
    <property type="molecule type" value="Genomic_DNA"/>
</dbReference>
<evidence type="ECO:0000256" key="7">
    <source>
        <dbReference type="ARBA" id="ARBA00022840"/>
    </source>
</evidence>
<evidence type="ECO:0000256" key="1">
    <source>
        <dbReference type="ARBA" id="ARBA00001946"/>
    </source>
</evidence>
<dbReference type="PANTHER" id="PTHR11088">
    <property type="entry name" value="TRNA DIMETHYLALLYLTRANSFERASE"/>
    <property type="match status" value="1"/>
</dbReference>
<dbReference type="Pfam" id="PF01715">
    <property type="entry name" value="IPPT"/>
    <property type="match status" value="1"/>
</dbReference>
<evidence type="ECO:0000256" key="11">
    <source>
        <dbReference type="RuleBase" id="RU003783"/>
    </source>
</evidence>
<dbReference type="GO" id="GO:0006400">
    <property type="term" value="P:tRNA modification"/>
    <property type="evidence" value="ECO:0007669"/>
    <property type="project" value="TreeGrafter"/>
</dbReference>
<dbReference type="Gene3D" id="1.10.20.140">
    <property type="match status" value="1"/>
</dbReference>
<protein>
    <recommendedName>
        <fullName evidence="10">tRNA dimethylallyltransferase</fullName>
        <ecNumber evidence="10">2.5.1.75</ecNumber>
    </recommendedName>
    <alternativeName>
        <fullName evidence="10">Dimethylallyl diphosphate:tRNA dimethylallyltransferase</fullName>
        <shortName evidence="10">DMAPP:tRNA dimethylallyltransferase</shortName>
        <shortName evidence="10">DMATase</shortName>
    </alternativeName>
    <alternativeName>
        <fullName evidence="10">Isopentenyl-diphosphate:tRNA isopentenyltransferase</fullName>
        <shortName evidence="10">IPP transferase</shortName>
        <shortName evidence="10">IPPT</shortName>
        <shortName evidence="10">IPTase</shortName>
    </alternativeName>
</protein>
<dbReference type="HAMAP" id="MF_00185">
    <property type="entry name" value="IPP_trans"/>
    <property type="match status" value="1"/>
</dbReference>
<evidence type="ECO:0000256" key="2">
    <source>
        <dbReference type="ARBA" id="ARBA00003213"/>
    </source>
</evidence>
<feature type="binding site" evidence="10">
    <location>
        <begin position="12"/>
        <end position="19"/>
    </location>
    <ligand>
        <name>ATP</name>
        <dbReference type="ChEBI" id="CHEBI:30616"/>
    </ligand>
</feature>
<dbReference type="GO" id="GO:0052381">
    <property type="term" value="F:tRNA dimethylallyltransferase activity"/>
    <property type="evidence" value="ECO:0007669"/>
    <property type="project" value="UniProtKB-UniRule"/>
</dbReference>
<dbReference type="EC" id="2.5.1.75" evidence="10"/>
<dbReference type="AlphaFoldDB" id="A0A846MW55"/>
<evidence type="ECO:0000256" key="8">
    <source>
        <dbReference type="ARBA" id="ARBA00022842"/>
    </source>
</evidence>
<comment type="function">
    <text evidence="2 10 12">Catalyzes the transfer of a dimethylallyl group onto the adenine at position 37 in tRNAs that read codons beginning with uridine, leading to the formation of N6-(dimethylallyl)adenosine (i(6)A).</text>
</comment>
<name>A0A846MW55_9PROT</name>
<feature type="site" description="Interaction with substrate tRNA" evidence="10">
    <location>
        <position position="125"/>
    </location>
</feature>
<keyword evidence="7 10" id="KW-0067">ATP-binding</keyword>
<dbReference type="GO" id="GO:0005524">
    <property type="term" value="F:ATP binding"/>
    <property type="evidence" value="ECO:0007669"/>
    <property type="project" value="UniProtKB-UniRule"/>
</dbReference>
<dbReference type="InterPro" id="IPR027417">
    <property type="entry name" value="P-loop_NTPase"/>
</dbReference>
<dbReference type="RefSeq" id="WP_167081109.1">
    <property type="nucleotide sequence ID" value="NZ_BAAADC010000001.1"/>
</dbReference>
<dbReference type="PANTHER" id="PTHR11088:SF60">
    <property type="entry name" value="TRNA DIMETHYLALLYLTRANSFERASE"/>
    <property type="match status" value="1"/>
</dbReference>
<dbReference type="InterPro" id="IPR039657">
    <property type="entry name" value="Dimethylallyltransferase"/>
</dbReference>
<keyword evidence="5 10" id="KW-0819">tRNA processing</keyword>
<keyword evidence="15" id="KW-1185">Reference proteome</keyword>
<comment type="similarity">
    <text evidence="3 10 13">Belongs to the IPP transferase family.</text>
</comment>
<comment type="caution">
    <text evidence="14">The sequence shown here is derived from an EMBL/GenBank/DDBJ whole genome shotgun (WGS) entry which is preliminary data.</text>
</comment>
<keyword evidence="8 10" id="KW-0460">Magnesium</keyword>
<dbReference type="Gene3D" id="3.40.50.300">
    <property type="entry name" value="P-loop containing nucleotide triphosphate hydrolases"/>
    <property type="match status" value="1"/>
</dbReference>